<reference evidence="1" key="2">
    <citation type="journal article" date="2015" name="Data Brief">
        <title>Shoot transcriptome of the giant reed, Arundo donax.</title>
        <authorList>
            <person name="Barrero R.A."/>
            <person name="Guerrero F.D."/>
            <person name="Moolhuijzen P."/>
            <person name="Goolsby J.A."/>
            <person name="Tidwell J."/>
            <person name="Bellgard S.E."/>
            <person name="Bellgard M.I."/>
        </authorList>
    </citation>
    <scope>NUCLEOTIDE SEQUENCE</scope>
    <source>
        <tissue evidence="1">Shoot tissue taken approximately 20 cm above the soil surface</tissue>
    </source>
</reference>
<name>A0A0A9B927_ARUDO</name>
<sequence length="43" mass="4891">MVTIVVAKHLRCDRFSLFLNIKLQAPEHCRCILPILHKCSGVS</sequence>
<reference evidence="1" key="1">
    <citation type="submission" date="2014-09" db="EMBL/GenBank/DDBJ databases">
        <authorList>
            <person name="Magalhaes I.L.F."/>
            <person name="Oliveira U."/>
            <person name="Santos F.R."/>
            <person name="Vidigal T.H.D.A."/>
            <person name="Brescovit A.D."/>
            <person name="Santos A.J."/>
        </authorList>
    </citation>
    <scope>NUCLEOTIDE SEQUENCE</scope>
    <source>
        <tissue evidence="1">Shoot tissue taken approximately 20 cm above the soil surface</tissue>
    </source>
</reference>
<dbReference type="EMBL" id="GBRH01242088">
    <property type="protein sequence ID" value="JAD55807.1"/>
    <property type="molecule type" value="Transcribed_RNA"/>
</dbReference>
<proteinExistence type="predicted"/>
<organism evidence="1">
    <name type="scientific">Arundo donax</name>
    <name type="common">Giant reed</name>
    <name type="synonym">Donax arundinaceus</name>
    <dbReference type="NCBI Taxonomy" id="35708"/>
    <lineage>
        <taxon>Eukaryota</taxon>
        <taxon>Viridiplantae</taxon>
        <taxon>Streptophyta</taxon>
        <taxon>Embryophyta</taxon>
        <taxon>Tracheophyta</taxon>
        <taxon>Spermatophyta</taxon>
        <taxon>Magnoliopsida</taxon>
        <taxon>Liliopsida</taxon>
        <taxon>Poales</taxon>
        <taxon>Poaceae</taxon>
        <taxon>PACMAD clade</taxon>
        <taxon>Arundinoideae</taxon>
        <taxon>Arundineae</taxon>
        <taxon>Arundo</taxon>
    </lineage>
</organism>
<dbReference type="AlphaFoldDB" id="A0A0A9B927"/>
<protein>
    <submittedName>
        <fullName evidence="1">Uncharacterized protein</fullName>
    </submittedName>
</protein>
<accession>A0A0A9B927</accession>
<evidence type="ECO:0000313" key="1">
    <source>
        <dbReference type="EMBL" id="JAD55807.1"/>
    </source>
</evidence>